<feature type="compositionally biased region" description="Polar residues" evidence="2">
    <location>
        <begin position="1095"/>
        <end position="1112"/>
    </location>
</feature>
<feature type="transmembrane region" description="Helical" evidence="3">
    <location>
        <begin position="385"/>
        <end position="407"/>
    </location>
</feature>
<evidence type="ECO:0000256" key="3">
    <source>
        <dbReference type="SAM" id="Phobius"/>
    </source>
</evidence>
<reference evidence="5 6" key="1">
    <citation type="journal article" date="2024" name="Commun. Biol.">
        <title>Comparative genomic analysis of thermophilic fungi reveals convergent evolutionary adaptations and gene losses.</title>
        <authorList>
            <person name="Steindorff A.S."/>
            <person name="Aguilar-Pontes M.V."/>
            <person name="Robinson A.J."/>
            <person name="Andreopoulos B."/>
            <person name="LaButti K."/>
            <person name="Kuo A."/>
            <person name="Mondo S."/>
            <person name="Riley R."/>
            <person name="Otillar R."/>
            <person name="Haridas S."/>
            <person name="Lipzen A."/>
            <person name="Grimwood J."/>
            <person name="Schmutz J."/>
            <person name="Clum A."/>
            <person name="Reid I.D."/>
            <person name="Moisan M.C."/>
            <person name="Butler G."/>
            <person name="Nguyen T.T.M."/>
            <person name="Dewar K."/>
            <person name="Conant G."/>
            <person name="Drula E."/>
            <person name="Henrissat B."/>
            <person name="Hansel C."/>
            <person name="Singer S."/>
            <person name="Hutchinson M.I."/>
            <person name="de Vries R.P."/>
            <person name="Natvig D.O."/>
            <person name="Powell A.J."/>
            <person name="Tsang A."/>
            <person name="Grigoriev I.V."/>
        </authorList>
    </citation>
    <scope>NUCLEOTIDE SEQUENCE [LARGE SCALE GENOMIC DNA]</scope>
    <source>
        <strain evidence="5 6">CBS 620.91</strain>
    </source>
</reference>
<evidence type="ECO:0000313" key="6">
    <source>
        <dbReference type="Proteomes" id="UP001583172"/>
    </source>
</evidence>
<keyword evidence="1" id="KW-0175">Coiled coil</keyword>
<evidence type="ECO:0000256" key="4">
    <source>
        <dbReference type="SAM" id="SignalP"/>
    </source>
</evidence>
<feature type="transmembrane region" description="Helical" evidence="3">
    <location>
        <begin position="326"/>
        <end position="343"/>
    </location>
</feature>
<feature type="region of interest" description="Disordered" evidence="2">
    <location>
        <begin position="218"/>
        <end position="242"/>
    </location>
</feature>
<comment type="caution">
    <text evidence="5">The sequence shown here is derived from an EMBL/GenBank/DDBJ whole genome shotgun (WGS) entry which is preliminary data.</text>
</comment>
<feature type="compositionally biased region" description="Basic and acidic residues" evidence="2">
    <location>
        <begin position="1118"/>
        <end position="1128"/>
    </location>
</feature>
<gene>
    <name evidence="5" type="ORF">VTJ49DRAFT_3449</name>
</gene>
<feature type="compositionally biased region" description="Acidic residues" evidence="2">
    <location>
        <begin position="1053"/>
        <end position="1063"/>
    </location>
</feature>
<proteinExistence type="predicted"/>
<feature type="compositionally biased region" description="Polar residues" evidence="2">
    <location>
        <begin position="1076"/>
        <end position="1086"/>
    </location>
</feature>
<accession>A0ABR3V7G5</accession>
<keyword evidence="6" id="KW-1185">Reference proteome</keyword>
<dbReference type="PANTHER" id="PTHR35041:SF3">
    <property type="entry name" value="FORMYLMETHIONINE DEFORMYLASE-LIKE PROTEIN"/>
    <property type="match status" value="1"/>
</dbReference>
<evidence type="ECO:0000256" key="1">
    <source>
        <dbReference type="SAM" id="Coils"/>
    </source>
</evidence>
<keyword evidence="3" id="KW-0472">Membrane</keyword>
<dbReference type="PANTHER" id="PTHR35041">
    <property type="entry name" value="MEDIATOR OF RNA POLYMERASE II TRANSCRIPTION SUBUNIT 1"/>
    <property type="match status" value="1"/>
</dbReference>
<keyword evidence="3" id="KW-0812">Transmembrane</keyword>
<feature type="chain" id="PRO_5047443935" evidence="4">
    <location>
        <begin position="28"/>
        <end position="1175"/>
    </location>
</feature>
<keyword evidence="3" id="KW-1133">Transmembrane helix</keyword>
<feature type="compositionally biased region" description="Basic and acidic residues" evidence="2">
    <location>
        <begin position="1027"/>
        <end position="1052"/>
    </location>
</feature>
<dbReference type="EMBL" id="JAZGSY010000267">
    <property type="protein sequence ID" value="KAL1837733.1"/>
    <property type="molecule type" value="Genomic_DNA"/>
</dbReference>
<evidence type="ECO:0000313" key="5">
    <source>
        <dbReference type="EMBL" id="KAL1837733.1"/>
    </source>
</evidence>
<protein>
    <submittedName>
        <fullName evidence="5">Uncharacterized protein</fullName>
    </submittedName>
</protein>
<feature type="coiled-coil region" evidence="1">
    <location>
        <begin position="1136"/>
        <end position="1170"/>
    </location>
</feature>
<sequence length="1175" mass="130468">MSVSRVRTPALVLPVLFCRVLPPGSTAVSAWRMQTRMDFAKRRWLCFNSLAGFAFLAQPTPQIVEIESDPRHANAHSHSGILSIRLIDELPSRISVLRRVIPLFSSPCASVPSIHVPILIMAWVRGMDEQHTGRTAFIRPNRPSPLENIGDSRPYQSWWDSPMAARPDMDSSAPHHVGMAFVPVRPLPSGLGIKDPAISAARYPGYQTVILRDPLQQNDESPLRSPLPAGASTTSTLTPEQQPFPSPYGVPYDYLSPYGASPPVPPARHGEPQVPAAWQRMLMAGWPMYAMFVLGLSCAFGHHAFYSSLDGKPANDQIRMVRFGGLLSYAAKGSFVGAVVYAYRQQIWVTVINKVLTLRTIDSLFEAAHEPKALLNWEFIRNARVAACLAMLVWLFPLTVILTPATLTVAPRTEVREDLCPGVRTLNFESEGLKNWRVLERINGYRVVSLSLYNSTVNNSLSLADVPFNSTFFDYFTGSSPPVDLVAAQSALTGAVIPRQDAALETCGGGWNCSYEITFTAPAYKCSVFATGPTFDKDRFRKAGAPSHFDPNNLIPNGNYSYLAETNAGNYAREQLDVAPGGAPLMKPPFPKNLGAFRTEPVLWIGYSKLTRPGKPPQKKDDPDWNKAFEAAVLRCEHYLAKYTVRFNHTASDQTTTVLRREFLHPVIDTTYDPMRVDVDDGTFDNTTATPKSNYVFPVPDYENYRVVSAYHSLGSRLRAYLQGVVQFFPFADPQTEASKTRIIDAETFLPATNLADTIQGLYENITLSLLSNPQFAVVAWAARPDRRSGMSPRPDDNNKAVAKYETASGIEIDNDYPYEYPCTRTRLANAYVFNRRDLWIAYAAALLVALLALVLGSAALSQNGLRARDSRVSNIVAAMRAPALDRFMLPGPDHDDAYRMVEDEFLAVAGDFTRHLHAAEYQRLKRQASDANADAIRSISRPVTGDMTDSVRRRHAALENAARQRRAVAKVLKGESDDDKDGAGSKRQPTLLQGLMDSPRKRAVPLMKVVGRRGGRDGSPTRGRPGRPDDDGRTSMGKERDGRSVGVRRELDSDDDDNDDLDGQPSWPKLDLKKSSTFTDQQSLTRRPPRRSQTDPMTTTRPSVRTESPQRLSDIPPHGHNDDIRMSDEDDDDLIAKIKARRAEQKRRRESARAQATKVKTEAEAVELNSIPFI</sequence>
<dbReference type="Proteomes" id="UP001583172">
    <property type="component" value="Unassembled WGS sequence"/>
</dbReference>
<name>A0ABR3V7G5_HUMIN</name>
<feature type="transmembrane region" description="Helical" evidence="3">
    <location>
        <begin position="840"/>
        <end position="862"/>
    </location>
</feature>
<organism evidence="5 6">
    <name type="scientific">Humicola insolens</name>
    <name type="common">Soft-rot fungus</name>
    <dbReference type="NCBI Taxonomy" id="85995"/>
    <lineage>
        <taxon>Eukaryota</taxon>
        <taxon>Fungi</taxon>
        <taxon>Dikarya</taxon>
        <taxon>Ascomycota</taxon>
        <taxon>Pezizomycotina</taxon>
        <taxon>Sordariomycetes</taxon>
        <taxon>Sordariomycetidae</taxon>
        <taxon>Sordariales</taxon>
        <taxon>Chaetomiaceae</taxon>
        <taxon>Mycothermus</taxon>
    </lineage>
</organism>
<feature type="transmembrane region" description="Helical" evidence="3">
    <location>
        <begin position="288"/>
        <end position="306"/>
    </location>
</feature>
<feature type="compositionally biased region" description="Polar residues" evidence="2">
    <location>
        <begin position="231"/>
        <end position="241"/>
    </location>
</feature>
<feature type="signal peptide" evidence="4">
    <location>
        <begin position="1"/>
        <end position="27"/>
    </location>
</feature>
<keyword evidence="4" id="KW-0732">Signal</keyword>
<feature type="region of interest" description="Disordered" evidence="2">
    <location>
        <begin position="969"/>
        <end position="1133"/>
    </location>
</feature>
<evidence type="ECO:0000256" key="2">
    <source>
        <dbReference type="SAM" id="MobiDB-lite"/>
    </source>
</evidence>